<dbReference type="Pfam" id="PF13205">
    <property type="entry name" value="Big_5"/>
    <property type="match status" value="1"/>
</dbReference>
<protein>
    <recommendedName>
        <fullName evidence="4">SbsA Ig-like domain-containing protein</fullName>
    </recommendedName>
</protein>
<dbReference type="RefSeq" id="WP_343848125.1">
    <property type="nucleotide sequence ID" value="NZ_BAAAFI010000002.1"/>
</dbReference>
<evidence type="ECO:0000256" key="2">
    <source>
        <dbReference type="SAM" id="MobiDB-lite"/>
    </source>
</evidence>
<proteinExistence type="predicted"/>
<organism evidence="5 6">
    <name type="scientific">Algoriphagus jejuensis</name>
    <dbReference type="NCBI Taxonomy" id="419934"/>
    <lineage>
        <taxon>Bacteria</taxon>
        <taxon>Pseudomonadati</taxon>
        <taxon>Bacteroidota</taxon>
        <taxon>Cytophagia</taxon>
        <taxon>Cytophagales</taxon>
        <taxon>Cyclobacteriaceae</taxon>
        <taxon>Algoriphagus</taxon>
    </lineage>
</organism>
<feature type="region of interest" description="Disordered" evidence="2">
    <location>
        <begin position="22"/>
        <end position="44"/>
    </location>
</feature>
<reference evidence="6" key="1">
    <citation type="journal article" date="2019" name="Int. J. Syst. Evol. Microbiol.">
        <title>The Global Catalogue of Microorganisms (GCM) 10K type strain sequencing project: providing services to taxonomists for standard genome sequencing and annotation.</title>
        <authorList>
            <consortium name="The Broad Institute Genomics Platform"/>
            <consortium name="The Broad Institute Genome Sequencing Center for Infectious Disease"/>
            <person name="Wu L."/>
            <person name="Ma J."/>
        </authorList>
    </citation>
    <scope>NUCLEOTIDE SEQUENCE [LARGE SCALE GENOMIC DNA]</scope>
    <source>
        <strain evidence="6">JCM 16112</strain>
    </source>
</reference>
<keyword evidence="1 3" id="KW-0732">Signal</keyword>
<feature type="signal peptide" evidence="3">
    <location>
        <begin position="1"/>
        <end position="20"/>
    </location>
</feature>
<dbReference type="PROSITE" id="PS51257">
    <property type="entry name" value="PROKAR_LIPOPROTEIN"/>
    <property type="match status" value="1"/>
</dbReference>
<name>A0ABN1MVK8_9BACT</name>
<dbReference type="Proteomes" id="UP001500469">
    <property type="component" value="Unassembled WGS sequence"/>
</dbReference>
<feature type="chain" id="PRO_5046257492" description="SbsA Ig-like domain-containing protein" evidence="3">
    <location>
        <begin position="21"/>
        <end position="556"/>
    </location>
</feature>
<evidence type="ECO:0000313" key="6">
    <source>
        <dbReference type="Proteomes" id="UP001500469"/>
    </source>
</evidence>
<evidence type="ECO:0000259" key="4">
    <source>
        <dbReference type="Pfam" id="PF13205"/>
    </source>
</evidence>
<dbReference type="InterPro" id="IPR032812">
    <property type="entry name" value="SbsA_Ig"/>
</dbReference>
<evidence type="ECO:0000256" key="3">
    <source>
        <dbReference type="SAM" id="SignalP"/>
    </source>
</evidence>
<evidence type="ECO:0000313" key="5">
    <source>
        <dbReference type="EMBL" id="GAA0877428.1"/>
    </source>
</evidence>
<dbReference type="EMBL" id="BAAAFI010000002">
    <property type="protein sequence ID" value="GAA0877428.1"/>
    <property type="molecule type" value="Genomic_DNA"/>
</dbReference>
<accession>A0ABN1MVK8</accession>
<gene>
    <name evidence="5" type="ORF">GCM10009119_03960</name>
</gene>
<feature type="domain" description="SbsA Ig-like" evidence="4">
    <location>
        <begin position="31"/>
        <end position="131"/>
    </location>
</feature>
<evidence type="ECO:0000256" key="1">
    <source>
        <dbReference type="ARBA" id="ARBA00022729"/>
    </source>
</evidence>
<keyword evidence="6" id="KW-1185">Reference proteome</keyword>
<sequence>MNKLRLLLFGLSVLFLASCAKQSTPTGGPRDEDPPKLLNSNPIAESLNTKPETITLTFSEYIKLDNPSKGIVITPRIKKDEVEFTALKNVVSIKLNQDLEDSTTYVFDFQKSIVDISEENPAESLKLVFSTGNAIDSLSLSGKVNFYFPAAKPDYKDILVGIYPVGDTTDVLTAPPYYLSQVDTTGSFRITNIKNGSYLAYAWKETNGTLKAEYKSEDYDFMLDTLHLNGNIENITFNLSKADITPIRILRSSTFGQNYDIVVNRSPIEAKLGHENLGTEYFYTNADNRIRIYSTSSKPDSIPFNISLRDSVGFSKDSLIWAKFPESDRKPEKLTVSANSGKNFYRDLNVELKFNKPISKINTDSLYISYDTASVIAITESMMAFQDSAQRDILNIRLAIPDSISHEIFTVKAADSTFFDFENQVNETILSANYRKLKREGLADEISGTILNAKPPFIVQLLNSKNDLIQEQFLENSTAFSFKLVEPGTFKLRVVEDLNGNKRWDPSNFTQRKPAERVFYFYNAERQPNLVIRSGWSLQDQIIQASDPTGFKPEQK</sequence>
<comment type="caution">
    <text evidence="5">The sequence shown here is derived from an EMBL/GenBank/DDBJ whole genome shotgun (WGS) entry which is preliminary data.</text>
</comment>